<dbReference type="Gene3D" id="2.120.10.30">
    <property type="entry name" value="TolB, C-terminal domain"/>
    <property type="match status" value="1"/>
</dbReference>
<protein>
    <submittedName>
        <fullName evidence="3">Uncharacterized protein</fullName>
    </submittedName>
</protein>
<feature type="compositionally biased region" description="Polar residues" evidence="2">
    <location>
        <begin position="532"/>
        <end position="547"/>
    </location>
</feature>
<accession>A0A0R3U1N9</accession>
<dbReference type="AlphaFoldDB" id="A0A0R3U1N9"/>
<dbReference type="Gene3D" id="2.60.40.10">
    <property type="entry name" value="Immunoglobulins"/>
    <property type="match status" value="1"/>
</dbReference>
<reference evidence="3 4" key="1">
    <citation type="submission" date="2018-10" db="EMBL/GenBank/DDBJ databases">
        <authorList>
            <consortium name="Pathogen Informatics"/>
        </authorList>
    </citation>
    <scope>NUCLEOTIDE SEQUENCE [LARGE SCALE GENOMIC DNA]</scope>
</reference>
<dbReference type="PROSITE" id="PS50194">
    <property type="entry name" value="FILAMIN_REPEAT"/>
    <property type="match status" value="1"/>
</dbReference>
<dbReference type="InterPro" id="IPR011042">
    <property type="entry name" value="6-blade_b-propeller_TolB-like"/>
</dbReference>
<evidence type="ECO:0000313" key="4">
    <source>
        <dbReference type="Proteomes" id="UP000267029"/>
    </source>
</evidence>
<feature type="repeat" description="Filamin" evidence="1">
    <location>
        <begin position="130"/>
        <end position="217"/>
    </location>
</feature>
<keyword evidence="4" id="KW-1185">Reference proteome</keyword>
<dbReference type="Proteomes" id="UP000267029">
    <property type="component" value="Unassembled WGS sequence"/>
</dbReference>
<dbReference type="SUPFAM" id="SSF81296">
    <property type="entry name" value="E set domains"/>
    <property type="match status" value="1"/>
</dbReference>
<dbReference type="SUPFAM" id="SSF101898">
    <property type="entry name" value="NHL repeat"/>
    <property type="match status" value="1"/>
</dbReference>
<dbReference type="EMBL" id="UXSR01000023">
    <property type="protein sequence ID" value="VDD74293.1"/>
    <property type="molecule type" value="Genomic_DNA"/>
</dbReference>
<dbReference type="OrthoDB" id="252722at2759"/>
<dbReference type="Pfam" id="PF00630">
    <property type="entry name" value="Filamin"/>
    <property type="match status" value="1"/>
</dbReference>
<evidence type="ECO:0000313" key="3">
    <source>
        <dbReference type="EMBL" id="VDD74293.1"/>
    </source>
</evidence>
<dbReference type="InterPro" id="IPR017868">
    <property type="entry name" value="Filamin/ABP280_repeat-like"/>
</dbReference>
<sequence length="729" mass="75821">MRLSQNDIKWCQCGGVSGTFVSTCNAQTRLIDVRSISKGISYLNDKLDTIASLTEPRENAFLRYQDNPAVPRPSPVGRTNSVAIEASPAQAQSHHPDPGTAGFVDVARCLAAFGRIAVSTTYPPLCTATLPSEVHINLPSKVLVRAFDYHGQPQTTGTDPIVVRFVDAHGREAPSQLVDLGNGSYEITILPINAGPHKLSVNIISRPIRGSPFRIAVRSRQKPRWSINEGLDGRGLVQPFAVSVVRSSRFPPAPAPAATTNTTSSSSLPSSEASSSSSTLNGYESGGCGVDEVAQSNGSCVPAAGDGGGGDAPFPSSSSSDCVLLLDTGNSRLLVADGETGQVTSALVNDALKGQAATGMALCPEGLWVVNWRANELLLLDIATNEVRSSAFLHFICTVIRRRVSSPHFVEPTSVCVCPRTGRVLVADNGAGCVFACLDGTVTALIGASCCDTATAPTTAAAGTAGGRGARQFDRLVHDALRRVTGLCVMSSGEIVLAAGSELRIYSSEGAHIGNLYPPLGAGFLQLPQQPPSSTNGDGFPSHPNQNSLRQAQCTTLVPPIVGLSSAPGSTLTLDSAAHRPLRRPPSVGGSMRPSSGVGVAGALRGHFGGVTAAPRATSDLGECLLASHTDRTRSAVVVYPEAAWRGAITGVSGGGADGYTATNSTESMRDDCLRDLGASLMRQVKRQPYVLEVEPGLRRLAGLIAFPTASTIVAVDLGGQCAHCLRYA</sequence>
<dbReference type="SMART" id="SM00557">
    <property type="entry name" value="IG_FLMN"/>
    <property type="match status" value="1"/>
</dbReference>
<dbReference type="STRING" id="53468.A0A0R3U1N9"/>
<evidence type="ECO:0000256" key="2">
    <source>
        <dbReference type="SAM" id="MobiDB-lite"/>
    </source>
</evidence>
<feature type="compositionally biased region" description="Low complexity" evidence="2">
    <location>
        <begin position="256"/>
        <end position="279"/>
    </location>
</feature>
<proteinExistence type="predicted"/>
<gene>
    <name evidence="3" type="ORF">MCOS_LOCUS296</name>
</gene>
<dbReference type="InterPro" id="IPR001298">
    <property type="entry name" value="Filamin/ABP280_rpt"/>
</dbReference>
<feature type="region of interest" description="Disordered" evidence="2">
    <location>
        <begin position="528"/>
        <end position="547"/>
    </location>
</feature>
<feature type="region of interest" description="Disordered" evidence="2">
    <location>
        <begin position="251"/>
        <end position="283"/>
    </location>
</feature>
<dbReference type="InterPro" id="IPR014756">
    <property type="entry name" value="Ig_E-set"/>
</dbReference>
<dbReference type="InterPro" id="IPR013783">
    <property type="entry name" value="Ig-like_fold"/>
</dbReference>
<organism evidence="3 4">
    <name type="scientific">Mesocestoides corti</name>
    <name type="common">Flatworm</name>
    <dbReference type="NCBI Taxonomy" id="53468"/>
    <lineage>
        <taxon>Eukaryota</taxon>
        <taxon>Metazoa</taxon>
        <taxon>Spiralia</taxon>
        <taxon>Lophotrochozoa</taxon>
        <taxon>Platyhelminthes</taxon>
        <taxon>Cestoda</taxon>
        <taxon>Eucestoda</taxon>
        <taxon>Cyclophyllidea</taxon>
        <taxon>Mesocestoididae</taxon>
        <taxon>Mesocestoides</taxon>
    </lineage>
</organism>
<name>A0A0R3U1N9_MESCO</name>
<feature type="region of interest" description="Disordered" evidence="2">
    <location>
        <begin position="572"/>
        <end position="596"/>
    </location>
</feature>
<evidence type="ECO:0000256" key="1">
    <source>
        <dbReference type="PROSITE-ProRule" id="PRU00087"/>
    </source>
</evidence>